<dbReference type="InterPro" id="IPR038606">
    <property type="entry name" value="To_sf"/>
</dbReference>
<feature type="region of interest" description="Disordered" evidence="1">
    <location>
        <begin position="138"/>
        <end position="165"/>
    </location>
</feature>
<evidence type="ECO:0000313" key="3">
    <source>
        <dbReference type="EMBL" id="CAH1393467.1"/>
    </source>
</evidence>
<reference evidence="3" key="1">
    <citation type="submission" date="2022-01" db="EMBL/GenBank/DDBJ databases">
        <authorList>
            <person name="King R."/>
        </authorList>
    </citation>
    <scope>NUCLEOTIDE SEQUENCE</scope>
</reference>
<dbReference type="PANTHER" id="PTHR11008:SF13">
    <property type="entry name" value="FI04421P"/>
    <property type="match status" value="1"/>
</dbReference>
<dbReference type="InterPro" id="IPR010562">
    <property type="entry name" value="Haemolymph_juvenile_hormone-bd"/>
</dbReference>
<dbReference type="InterPro" id="IPR017943">
    <property type="entry name" value="Bactericidal_perm-incr_a/b_dom"/>
</dbReference>
<gene>
    <name evidence="3" type="ORF">NEZAVI_LOCUS4138</name>
</gene>
<dbReference type="Pfam" id="PF06585">
    <property type="entry name" value="JHBP"/>
    <property type="match status" value="1"/>
</dbReference>
<keyword evidence="2" id="KW-0732">Signal</keyword>
<dbReference type="OrthoDB" id="6412801at2759"/>
<dbReference type="EMBL" id="OV725078">
    <property type="protein sequence ID" value="CAH1393467.1"/>
    <property type="molecule type" value="Genomic_DNA"/>
</dbReference>
<dbReference type="AlphaFoldDB" id="A0A9P0H4E3"/>
<dbReference type="Gene3D" id="3.15.10.30">
    <property type="entry name" value="Haemolymph juvenile hormone binding protein"/>
    <property type="match status" value="1"/>
</dbReference>
<feature type="chain" id="PRO_5040341433" evidence="2">
    <location>
        <begin position="22"/>
        <end position="569"/>
    </location>
</feature>
<evidence type="ECO:0000313" key="4">
    <source>
        <dbReference type="Proteomes" id="UP001152798"/>
    </source>
</evidence>
<feature type="signal peptide" evidence="2">
    <location>
        <begin position="1"/>
        <end position="21"/>
    </location>
</feature>
<keyword evidence="4" id="KW-1185">Reference proteome</keyword>
<protein>
    <submittedName>
        <fullName evidence="3">Uncharacterized protein</fullName>
    </submittedName>
</protein>
<dbReference type="InterPro" id="IPR020234">
    <property type="entry name" value="Mite_allergen_group-7"/>
</dbReference>
<dbReference type="Proteomes" id="UP001152798">
    <property type="component" value="Chromosome 2"/>
</dbReference>
<dbReference type="SMART" id="SM00700">
    <property type="entry name" value="JHBP"/>
    <property type="match status" value="1"/>
</dbReference>
<name>A0A9P0H4E3_NEZVI</name>
<organism evidence="3 4">
    <name type="scientific">Nezara viridula</name>
    <name type="common">Southern green stink bug</name>
    <name type="synonym">Cimex viridulus</name>
    <dbReference type="NCBI Taxonomy" id="85310"/>
    <lineage>
        <taxon>Eukaryota</taxon>
        <taxon>Metazoa</taxon>
        <taxon>Ecdysozoa</taxon>
        <taxon>Arthropoda</taxon>
        <taxon>Hexapoda</taxon>
        <taxon>Insecta</taxon>
        <taxon>Pterygota</taxon>
        <taxon>Neoptera</taxon>
        <taxon>Paraneoptera</taxon>
        <taxon>Hemiptera</taxon>
        <taxon>Heteroptera</taxon>
        <taxon>Panheteroptera</taxon>
        <taxon>Pentatomomorpha</taxon>
        <taxon>Pentatomoidea</taxon>
        <taxon>Pentatomidae</taxon>
        <taxon>Pentatominae</taxon>
        <taxon>Nezara</taxon>
    </lineage>
</organism>
<dbReference type="InterPro" id="IPR038602">
    <property type="entry name" value="Mite_allergen_7_sf"/>
</dbReference>
<sequence>MYLRNGLYSFLFLAAISSAASDNGTTNIESTITTSKAVSLNNVTTVNGNTDVTETYNTTDATTSASSTSDSATSSVTTEETTESQGSTQSSATVLVTETTTENSATSENAMTTTDNSAVIGETTTETQFIDILGSFDSEEESKFSTSTTTTPTTTESSDEAQMNKTKKIEKLSDQIRAVINHYKKYGTVTVPDASVPDPMPLPKIKKSFGGFDMNFFNQKVYGLSNYSIEHVNTDLDKMQVYVAVYMNQLIILGNYSANAWFKKVAGPFNVTLRYVEASGAAALQRDALGNIQASDSEMDMTFMDSRVKFGNMGVMGTLLQGVVASAGPALFDAVKPVILKEINERVRQDVNKKIKTIGTRFTETKTTPPLELAIQEARKYVKENGYDPYELENYGVKYMPTNNSIFQVNISNLVLTGLSDFRRVGEVSLSMDAGTIQIGLHLATSKLKGKCMWSVTIGKSFKRVGHTNFTVDYVQGRGIIYQSLNITEHPTLKDIDINVGKVKVQVKGTGPFDILVEAAVNTLPDLIRHIIVDAIELPVKFAVQHMLSEVDVEEMLNKQLPELDKMGL</sequence>
<proteinExistence type="predicted"/>
<feature type="region of interest" description="Disordered" evidence="1">
    <location>
        <begin position="47"/>
        <end position="114"/>
    </location>
</feature>
<dbReference type="PANTHER" id="PTHR11008">
    <property type="entry name" value="PROTEIN TAKEOUT-LIKE PROTEIN"/>
    <property type="match status" value="1"/>
</dbReference>
<feature type="compositionally biased region" description="Low complexity" evidence="1">
    <location>
        <begin position="47"/>
        <end position="110"/>
    </location>
</feature>
<dbReference type="GO" id="GO:0008289">
    <property type="term" value="F:lipid binding"/>
    <property type="evidence" value="ECO:0007669"/>
    <property type="project" value="InterPro"/>
</dbReference>
<feature type="compositionally biased region" description="Low complexity" evidence="1">
    <location>
        <begin position="144"/>
        <end position="156"/>
    </location>
</feature>
<accession>A0A9P0H4E3</accession>
<dbReference type="Gene3D" id="3.15.10.50">
    <property type="match status" value="1"/>
</dbReference>
<evidence type="ECO:0000256" key="1">
    <source>
        <dbReference type="SAM" id="MobiDB-lite"/>
    </source>
</evidence>
<dbReference type="Pfam" id="PF16984">
    <property type="entry name" value="Grp7_allergen"/>
    <property type="match status" value="1"/>
</dbReference>
<dbReference type="SUPFAM" id="SSF55394">
    <property type="entry name" value="Bactericidal permeability-increasing protein, BPI"/>
    <property type="match status" value="1"/>
</dbReference>
<evidence type="ECO:0000256" key="2">
    <source>
        <dbReference type="SAM" id="SignalP"/>
    </source>
</evidence>